<keyword evidence="2" id="KW-0433">Leucine-rich repeat</keyword>
<dbReference type="Pfam" id="PF23247">
    <property type="entry name" value="LRR_RPS2"/>
    <property type="match status" value="1"/>
</dbReference>
<proteinExistence type="inferred from homology"/>
<keyword evidence="5" id="KW-0611">Plant defense</keyword>
<protein>
    <recommendedName>
        <fullName evidence="13">NB-ARC domain-containing protein</fullName>
    </recommendedName>
</protein>
<evidence type="ECO:0000256" key="1">
    <source>
        <dbReference type="ARBA" id="ARBA00008894"/>
    </source>
</evidence>
<dbReference type="Proteomes" id="UP001281410">
    <property type="component" value="Unassembled WGS sequence"/>
</dbReference>
<dbReference type="EMBL" id="JANJYJ010000006">
    <property type="protein sequence ID" value="KAK3204290.1"/>
    <property type="molecule type" value="Genomic_DNA"/>
</dbReference>
<evidence type="ECO:0000256" key="2">
    <source>
        <dbReference type="ARBA" id="ARBA00022614"/>
    </source>
</evidence>
<dbReference type="GO" id="GO:0005524">
    <property type="term" value="F:ATP binding"/>
    <property type="evidence" value="ECO:0007669"/>
    <property type="project" value="UniProtKB-KW"/>
</dbReference>
<evidence type="ECO:0000259" key="9">
    <source>
        <dbReference type="Pfam" id="PF23247"/>
    </source>
</evidence>
<dbReference type="GO" id="GO:0043531">
    <property type="term" value="F:ADP binding"/>
    <property type="evidence" value="ECO:0007669"/>
    <property type="project" value="InterPro"/>
</dbReference>
<dbReference type="InterPro" id="IPR050905">
    <property type="entry name" value="Plant_NBS-LRR"/>
</dbReference>
<feature type="domain" description="Disease resistance R13L4/SHOC-2-like LRR" evidence="10">
    <location>
        <begin position="571"/>
        <end position="700"/>
    </location>
</feature>
<dbReference type="PRINTS" id="PR00364">
    <property type="entry name" value="DISEASERSIST"/>
</dbReference>
<evidence type="ECO:0000259" key="10">
    <source>
        <dbReference type="Pfam" id="PF23598"/>
    </source>
</evidence>
<sequence length="988" mass="113009">MEAVVAQATAQAAGSLVVPAVDSSKGIFSYLKRKYGYVRNMGKNFADLQREEKYLCDEEEDVKTRLDRNRLKMEKTRRCETWLNEVVKMKEEIKDLNAEYRNVRKFLCGLCPFPSLVKLGKRIVEKTAEVVSLKNQIGQITVMVEKAPAPVVKKYAKKIEEVPSLNKHVEMLQECLRNAALKRICIWGPPGVGKTTIMENLHDTVGDSHHFDIIFWVTLNTNGNVRDIQEVLVERLDLKAEEHSNDQRADMISEELKNKSYVLFLDGVSSEINLREVGIHEEHKHGKVVFACRYRNICGQTDEDINVRRLSNEDAQKLFWEIVGLHVKDNQDIKPVAKLIVKECGGMPYMIKLIGNSLENEENPAIWRDTLSQLRSPSMEPKQELEEVYNSFKLVCDKLDSYKLACLLYWAIFPSGYELHQDYIIECWRAEQFFPLLRKLGEARDRGHYILNEFVGKSLLEKGRKAAHYKMFEHFQRVALRIANQDENSCRILVKEGEKIREEEWEIANRISLIGLSLSTLPKRPKCCRILTLLLQESSLDEFPRSFFGYMCSLQLLDLHDTKIRLLPSSISSLINLKVLFLNNCNQLMQLPAEVGDLRSLEILDIRHTGIHSLPIEIGRLTDLKCLRVSFVENVVSHNHVGGPRDIIASNTIAKLVSLEELTVDVNPNNGRWNQTASSIAIEVASLEDLSTLCFYFPDVDCFQNFINTSKSWNGNNTLWGGNNFRAFSIVVGYHQRSSPLTEFDVSGCSAEKQLRFSAGEGFPDAILKVLEQAYAFELIGHRTATNLSDFGADKLGGLEACMVEECNEMTSIVDGNHTGGVAFQRLKKLHINNLPKLVHIWKGSIQSESFILLTTLTLKGCHSVKTLFSEEMVLLFNQLQYLQVEDCNEIEEIIKDGSVVESRAFPKLKDLQLCYLPKLSNIYHVSLEWPSLEMAIIKTCEELKNFPSTFQNATRLSVIRCSQAWWNRLIWPDDMVRDRFKDYHQLI</sequence>
<comment type="caution">
    <text evidence="11">The sequence shown here is derived from an EMBL/GenBank/DDBJ whole genome shotgun (WGS) entry which is preliminary data.</text>
</comment>
<dbReference type="SUPFAM" id="SSF52540">
    <property type="entry name" value="P-loop containing nucleoside triphosphate hydrolases"/>
    <property type="match status" value="1"/>
</dbReference>
<dbReference type="Gene3D" id="3.40.50.300">
    <property type="entry name" value="P-loop containing nucleotide triphosphate hydrolases"/>
    <property type="match status" value="1"/>
</dbReference>
<dbReference type="Gene3D" id="3.80.10.10">
    <property type="entry name" value="Ribonuclease Inhibitor"/>
    <property type="match status" value="2"/>
</dbReference>
<accession>A0AAE0A5D2</accession>
<keyword evidence="4" id="KW-0547">Nucleotide-binding</keyword>
<evidence type="ECO:0000256" key="6">
    <source>
        <dbReference type="ARBA" id="ARBA00022840"/>
    </source>
</evidence>
<name>A0AAE0A5D2_9ROSI</name>
<dbReference type="GO" id="GO:0006952">
    <property type="term" value="P:defense response"/>
    <property type="evidence" value="ECO:0007669"/>
    <property type="project" value="UniProtKB-KW"/>
</dbReference>
<feature type="coiled-coil region" evidence="7">
    <location>
        <begin position="79"/>
        <end position="106"/>
    </location>
</feature>
<evidence type="ECO:0000313" key="11">
    <source>
        <dbReference type="EMBL" id="KAK3204290.1"/>
    </source>
</evidence>
<evidence type="ECO:0000256" key="5">
    <source>
        <dbReference type="ARBA" id="ARBA00022821"/>
    </source>
</evidence>
<keyword evidence="6" id="KW-0067">ATP-binding</keyword>
<feature type="domain" description="Disease resistance protein At4g27190-like leucine-rich repeats" evidence="9">
    <location>
        <begin position="841"/>
        <end position="951"/>
    </location>
</feature>
<organism evidence="11 12">
    <name type="scientific">Dipteronia sinensis</name>
    <dbReference type="NCBI Taxonomy" id="43782"/>
    <lineage>
        <taxon>Eukaryota</taxon>
        <taxon>Viridiplantae</taxon>
        <taxon>Streptophyta</taxon>
        <taxon>Embryophyta</taxon>
        <taxon>Tracheophyta</taxon>
        <taxon>Spermatophyta</taxon>
        <taxon>Magnoliopsida</taxon>
        <taxon>eudicotyledons</taxon>
        <taxon>Gunneridae</taxon>
        <taxon>Pentapetalae</taxon>
        <taxon>rosids</taxon>
        <taxon>malvids</taxon>
        <taxon>Sapindales</taxon>
        <taxon>Sapindaceae</taxon>
        <taxon>Hippocastanoideae</taxon>
        <taxon>Acereae</taxon>
        <taxon>Dipteronia</taxon>
    </lineage>
</organism>
<dbReference type="Gene3D" id="1.10.10.10">
    <property type="entry name" value="Winged helix-like DNA-binding domain superfamily/Winged helix DNA-binding domain"/>
    <property type="match status" value="1"/>
</dbReference>
<dbReference type="PANTHER" id="PTHR33463:SF186">
    <property type="entry name" value="NB-ARC DOMAIN-CONTAINING PROTEIN"/>
    <property type="match status" value="1"/>
</dbReference>
<gene>
    <name evidence="11" type="ORF">Dsin_018336</name>
</gene>
<comment type="similarity">
    <text evidence="1">Belongs to the disease resistance NB-LRR family.</text>
</comment>
<keyword evidence="7" id="KW-0175">Coiled coil</keyword>
<dbReference type="Pfam" id="PF23598">
    <property type="entry name" value="LRR_14"/>
    <property type="match status" value="1"/>
</dbReference>
<dbReference type="PANTHER" id="PTHR33463">
    <property type="entry name" value="NB-ARC DOMAIN-CONTAINING PROTEIN-RELATED"/>
    <property type="match status" value="1"/>
</dbReference>
<dbReference type="Gene3D" id="1.10.8.430">
    <property type="entry name" value="Helical domain of apoptotic protease-activating factors"/>
    <property type="match status" value="1"/>
</dbReference>
<evidence type="ECO:0008006" key="13">
    <source>
        <dbReference type="Google" id="ProtNLM"/>
    </source>
</evidence>
<evidence type="ECO:0000256" key="4">
    <source>
        <dbReference type="ARBA" id="ARBA00022741"/>
    </source>
</evidence>
<evidence type="ECO:0000256" key="3">
    <source>
        <dbReference type="ARBA" id="ARBA00022737"/>
    </source>
</evidence>
<feature type="domain" description="NB-ARC" evidence="8">
    <location>
        <begin position="166"/>
        <end position="324"/>
    </location>
</feature>
<evidence type="ECO:0000313" key="12">
    <source>
        <dbReference type="Proteomes" id="UP001281410"/>
    </source>
</evidence>
<dbReference type="InterPro" id="IPR032675">
    <property type="entry name" value="LRR_dom_sf"/>
</dbReference>
<reference evidence="11" key="1">
    <citation type="journal article" date="2023" name="Plant J.">
        <title>Genome sequences and population genomics provide insights into the demographic history, inbreeding, and mutation load of two 'living fossil' tree species of Dipteronia.</title>
        <authorList>
            <person name="Feng Y."/>
            <person name="Comes H.P."/>
            <person name="Chen J."/>
            <person name="Zhu S."/>
            <person name="Lu R."/>
            <person name="Zhang X."/>
            <person name="Li P."/>
            <person name="Qiu J."/>
            <person name="Olsen K.M."/>
            <person name="Qiu Y."/>
        </authorList>
    </citation>
    <scope>NUCLEOTIDE SEQUENCE</scope>
    <source>
        <strain evidence="11">NBL</strain>
    </source>
</reference>
<evidence type="ECO:0000259" key="8">
    <source>
        <dbReference type="Pfam" id="PF00931"/>
    </source>
</evidence>
<dbReference type="SUPFAM" id="SSF52058">
    <property type="entry name" value="L domain-like"/>
    <property type="match status" value="1"/>
</dbReference>
<dbReference type="InterPro" id="IPR002182">
    <property type="entry name" value="NB-ARC"/>
</dbReference>
<dbReference type="InterPro" id="IPR036388">
    <property type="entry name" value="WH-like_DNA-bd_sf"/>
</dbReference>
<dbReference type="InterPro" id="IPR042197">
    <property type="entry name" value="Apaf_helical"/>
</dbReference>
<dbReference type="InterPro" id="IPR055414">
    <property type="entry name" value="LRR_R13L4/SHOC2-like"/>
</dbReference>
<dbReference type="InterPro" id="IPR057135">
    <property type="entry name" value="At4g27190-like_LRR"/>
</dbReference>
<keyword evidence="12" id="KW-1185">Reference proteome</keyword>
<dbReference type="Pfam" id="PF00931">
    <property type="entry name" value="NB-ARC"/>
    <property type="match status" value="1"/>
</dbReference>
<evidence type="ECO:0000256" key="7">
    <source>
        <dbReference type="SAM" id="Coils"/>
    </source>
</evidence>
<keyword evidence="3" id="KW-0677">Repeat</keyword>
<dbReference type="InterPro" id="IPR027417">
    <property type="entry name" value="P-loop_NTPase"/>
</dbReference>
<dbReference type="AlphaFoldDB" id="A0AAE0A5D2"/>